<dbReference type="InterPro" id="IPR011600">
    <property type="entry name" value="Pept_C14_caspase"/>
</dbReference>
<gene>
    <name evidence="2" type="ORF">Fadolivirus_1_1412</name>
</gene>
<dbReference type="GO" id="GO:0004197">
    <property type="term" value="F:cysteine-type endopeptidase activity"/>
    <property type="evidence" value="ECO:0007669"/>
    <property type="project" value="InterPro"/>
</dbReference>
<dbReference type="Gene3D" id="3.40.50.12660">
    <property type="match status" value="1"/>
</dbReference>
<dbReference type="SUPFAM" id="SSF52129">
    <property type="entry name" value="Caspase-like"/>
    <property type="match status" value="1"/>
</dbReference>
<feature type="domain" description="Peptidase C14 caspase" evidence="1">
    <location>
        <begin position="11"/>
        <end position="246"/>
    </location>
</feature>
<evidence type="ECO:0000259" key="1">
    <source>
        <dbReference type="Pfam" id="PF00656"/>
    </source>
</evidence>
<protein>
    <submittedName>
        <fullName evidence="2">Caspase</fullName>
    </submittedName>
</protein>
<keyword evidence="3" id="KW-1185">Reference proteome</keyword>
<accession>A0A7D3UU47</accession>
<sequence length="370" mass="41102">MTTPVINQANKKFAVLIGINYFGTGSQLNGCINDANHLKLFLLEKCGYLPENIMMLTDDGLGVRPTKQNIINSFATLVSKATNEQFTELWFSYSGHGSYVTDYNSDENDGRDEVLCPVDYDTAGMITDDFIYANLVNKLPATATLFALTDACHSGTMFDLPFLYTNSLINNNKNTGHVANVMSISGCRDDQTSADAYIGSKYEGAMTWSFLNALSNSSYNIKLNDLLAKMRTLLLNNYTQVPQLALTKSLDLDRYFLQSGTTVTPTPTPAPTVVTKSVNFNVKVDYWYKESSWNVWSVTENKYVFDKDNVFTYKYQTSNVSRVLPVGTYKLCIKDTYGDGGVTAKVTTGIVTLVNASMRTGRLAEYTFTL</sequence>
<organism evidence="2 3">
    <name type="scientific">Fadolivirus FV1/VV64</name>
    <dbReference type="NCBI Taxonomy" id="3070911"/>
    <lineage>
        <taxon>Viruses</taxon>
        <taxon>Varidnaviria</taxon>
        <taxon>Bamfordvirae</taxon>
        <taxon>Nucleocytoviricota</taxon>
        <taxon>Megaviricetes</taxon>
        <taxon>Imitervirales</taxon>
        <taxon>Mimiviridae</taxon>
        <taxon>Klosneuvirinae</taxon>
        <taxon>Fadolivirus</taxon>
        <taxon>Fadolivirus algeromassiliense</taxon>
    </lineage>
</organism>
<dbReference type="Proteomes" id="UP001162001">
    <property type="component" value="Segment"/>
</dbReference>
<reference evidence="2 3" key="1">
    <citation type="submission" date="2020-04" db="EMBL/GenBank/DDBJ databases">
        <title>Advantages and limits of metagenomic assembly and binning of a giant virus.</title>
        <authorList>
            <person name="Schulz F."/>
            <person name="Andreani J."/>
            <person name="Francis R."/>
            <person name="Boudjemaa H."/>
            <person name="Bou Khalil J.Y."/>
            <person name="Lee J."/>
            <person name="La Scola B."/>
            <person name="Woyke T."/>
        </authorList>
    </citation>
    <scope>NUCLEOTIDE SEQUENCE [LARGE SCALE GENOMIC DNA]</scope>
    <source>
        <strain evidence="2 3">FV1/VV64</strain>
    </source>
</reference>
<dbReference type="InterPro" id="IPR050452">
    <property type="entry name" value="Metacaspase"/>
</dbReference>
<name>A0A7D3UU47_9VIRU</name>
<dbReference type="Pfam" id="PF00656">
    <property type="entry name" value="Peptidase_C14"/>
    <property type="match status" value="1"/>
</dbReference>
<evidence type="ECO:0000313" key="3">
    <source>
        <dbReference type="Proteomes" id="UP001162001"/>
    </source>
</evidence>
<dbReference type="PANTHER" id="PTHR48104:SF30">
    <property type="entry name" value="METACASPASE-1"/>
    <property type="match status" value="1"/>
</dbReference>
<dbReference type="PANTHER" id="PTHR48104">
    <property type="entry name" value="METACASPASE-4"/>
    <property type="match status" value="1"/>
</dbReference>
<dbReference type="EMBL" id="MT418680">
    <property type="protein sequence ID" value="QKF94870.1"/>
    <property type="molecule type" value="Genomic_DNA"/>
</dbReference>
<dbReference type="InterPro" id="IPR029030">
    <property type="entry name" value="Caspase-like_dom_sf"/>
</dbReference>
<evidence type="ECO:0000313" key="2">
    <source>
        <dbReference type="EMBL" id="QKF94870.1"/>
    </source>
</evidence>
<proteinExistence type="predicted"/>
<dbReference type="GO" id="GO:0006508">
    <property type="term" value="P:proteolysis"/>
    <property type="evidence" value="ECO:0007669"/>
    <property type="project" value="InterPro"/>
</dbReference>